<name>A0A0V1E2P3_TRIPS</name>
<dbReference type="Proteomes" id="UP000054632">
    <property type="component" value="Unassembled WGS sequence"/>
</dbReference>
<organism evidence="1 2">
    <name type="scientific">Trichinella pseudospiralis</name>
    <name type="common">Parasitic roundworm</name>
    <dbReference type="NCBI Taxonomy" id="6337"/>
    <lineage>
        <taxon>Eukaryota</taxon>
        <taxon>Metazoa</taxon>
        <taxon>Ecdysozoa</taxon>
        <taxon>Nematoda</taxon>
        <taxon>Enoplea</taxon>
        <taxon>Dorylaimia</taxon>
        <taxon>Trichinellida</taxon>
        <taxon>Trichinellidae</taxon>
        <taxon>Trichinella</taxon>
    </lineage>
</organism>
<sequence length="176" mass="20002">MTENSKIILANPSLIPANQNEYTKFDKILGWRVLNDSQEQLVVRNGADKFVAVRFLKISRKLRNEERFDCVHCIWNIVANRLIPISSIFVEKGPACFAKNGEKRTFHGMGSGLSSYSSLSFSLIQKYILFNSIALFENDELPLCIRSRKCISRGSKLSTSKYSIPYFAILKMLAVL</sequence>
<comment type="caution">
    <text evidence="1">The sequence shown here is derived from an EMBL/GenBank/DDBJ whole genome shotgun (WGS) entry which is preliminary data.</text>
</comment>
<dbReference type="AlphaFoldDB" id="A0A0V1E2P3"/>
<evidence type="ECO:0000313" key="2">
    <source>
        <dbReference type="Proteomes" id="UP000054632"/>
    </source>
</evidence>
<protein>
    <submittedName>
        <fullName evidence="1">Uncharacterized protein</fullName>
    </submittedName>
</protein>
<evidence type="ECO:0000313" key="1">
    <source>
        <dbReference type="EMBL" id="KRY67988.1"/>
    </source>
</evidence>
<accession>A0A0V1E2P3</accession>
<gene>
    <name evidence="1" type="ORF">T4A_12054</name>
</gene>
<proteinExistence type="predicted"/>
<reference evidence="1 2" key="1">
    <citation type="submission" date="2015-01" db="EMBL/GenBank/DDBJ databases">
        <title>Evolution of Trichinella species and genotypes.</title>
        <authorList>
            <person name="Korhonen P.K."/>
            <person name="Edoardo P."/>
            <person name="Giuseppe L.R."/>
            <person name="Gasser R.B."/>
        </authorList>
    </citation>
    <scope>NUCLEOTIDE SEQUENCE [LARGE SCALE GENOMIC DNA]</scope>
    <source>
        <strain evidence="1">ISS13</strain>
    </source>
</reference>
<dbReference type="EMBL" id="JYDR01000123">
    <property type="protein sequence ID" value="KRY67988.1"/>
    <property type="molecule type" value="Genomic_DNA"/>
</dbReference>